<comment type="caution">
    <text evidence="11">The sequence shown here is derived from an EMBL/GenBank/DDBJ whole genome shotgun (WGS) entry which is preliminary data.</text>
</comment>
<evidence type="ECO:0000313" key="11">
    <source>
        <dbReference type="EMBL" id="KKW30961.1"/>
    </source>
</evidence>
<comment type="subcellular location">
    <subcellularLocation>
        <location evidence="8">Cytoplasm</location>
    </subcellularLocation>
</comment>
<dbReference type="GO" id="GO:0006424">
    <property type="term" value="P:glutamyl-tRNA aminoacylation"/>
    <property type="evidence" value="ECO:0007669"/>
    <property type="project" value="UniProtKB-UniRule"/>
</dbReference>
<keyword evidence="8" id="KW-0963">Cytoplasm</keyword>
<evidence type="ECO:0000259" key="9">
    <source>
        <dbReference type="Pfam" id="PF00749"/>
    </source>
</evidence>
<comment type="function">
    <text evidence="8">Catalyzes the attachment of glutamate to tRNA(Glu) in a two-step reaction: glutamate is first activated by ATP to form Glu-AMP and then transferred to the acceptor end of tRNA(Glu).</text>
</comment>
<dbReference type="HAMAP" id="MF_00022">
    <property type="entry name" value="Glu_tRNA_synth_type1"/>
    <property type="match status" value="1"/>
</dbReference>
<accession>A0A0G1XJ24</accession>
<gene>
    <name evidence="8" type="primary">gltX</name>
    <name evidence="11" type="ORF">UY74_C0027G0007</name>
</gene>
<keyword evidence="5 8" id="KW-0067">ATP-binding</keyword>
<evidence type="ECO:0000256" key="2">
    <source>
        <dbReference type="ARBA" id="ARBA00022723"/>
    </source>
</evidence>
<evidence type="ECO:0000256" key="7">
    <source>
        <dbReference type="ARBA" id="ARBA00023146"/>
    </source>
</evidence>
<keyword evidence="2" id="KW-0479">Metal-binding</keyword>
<evidence type="ECO:0000256" key="8">
    <source>
        <dbReference type="HAMAP-Rule" id="MF_00022"/>
    </source>
</evidence>
<feature type="short sequence motif" description="'KMSKS' region" evidence="8">
    <location>
        <begin position="210"/>
        <end position="214"/>
    </location>
</feature>
<dbReference type="SUPFAM" id="SSF48163">
    <property type="entry name" value="An anticodon-binding domain of class I aminoacyl-tRNA synthetases"/>
    <property type="match status" value="1"/>
</dbReference>
<comment type="caution">
    <text evidence="8">Lacks conserved residue(s) required for the propagation of feature annotation.</text>
</comment>
<dbReference type="GO" id="GO:0008270">
    <property type="term" value="F:zinc ion binding"/>
    <property type="evidence" value="ECO:0007669"/>
    <property type="project" value="InterPro"/>
</dbReference>
<protein>
    <recommendedName>
        <fullName evidence="8">Glutamate--tRNA ligase</fullName>
        <ecNumber evidence="8">6.1.1.17</ecNumber>
    </recommendedName>
    <alternativeName>
        <fullName evidence="8">Glutamyl-tRNA synthetase</fullName>
        <shortName evidence="8">GluRS</shortName>
    </alternativeName>
</protein>
<evidence type="ECO:0000256" key="6">
    <source>
        <dbReference type="ARBA" id="ARBA00022917"/>
    </source>
</evidence>
<dbReference type="Pfam" id="PF00749">
    <property type="entry name" value="tRNA-synt_1c"/>
    <property type="match status" value="1"/>
</dbReference>
<comment type="catalytic activity">
    <reaction evidence="8">
        <text>tRNA(Glu) + L-glutamate + ATP = L-glutamyl-tRNA(Glu) + AMP + diphosphate</text>
        <dbReference type="Rhea" id="RHEA:23540"/>
        <dbReference type="Rhea" id="RHEA-COMP:9663"/>
        <dbReference type="Rhea" id="RHEA-COMP:9680"/>
        <dbReference type="ChEBI" id="CHEBI:29985"/>
        <dbReference type="ChEBI" id="CHEBI:30616"/>
        <dbReference type="ChEBI" id="CHEBI:33019"/>
        <dbReference type="ChEBI" id="CHEBI:78442"/>
        <dbReference type="ChEBI" id="CHEBI:78520"/>
        <dbReference type="ChEBI" id="CHEBI:456215"/>
        <dbReference type="EC" id="6.1.1.17"/>
    </reaction>
</comment>
<dbReference type="InterPro" id="IPR000924">
    <property type="entry name" value="Glu/Gln-tRNA-synth"/>
</dbReference>
<dbReference type="GO" id="GO:0004818">
    <property type="term" value="F:glutamate-tRNA ligase activity"/>
    <property type="evidence" value="ECO:0007669"/>
    <property type="project" value="UniProtKB-UniRule"/>
</dbReference>
<name>A0A0G1XJ24_9BACT</name>
<keyword evidence="7 8" id="KW-0030">Aminoacyl-tRNA synthetase</keyword>
<evidence type="ECO:0000256" key="3">
    <source>
        <dbReference type="ARBA" id="ARBA00022741"/>
    </source>
</evidence>
<dbReference type="InterPro" id="IPR014729">
    <property type="entry name" value="Rossmann-like_a/b/a_fold"/>
</dbReference>
<dbReference type="InterPro" id="IPR033910">
    <property type="entry name" value="GluRS_core"/>
</dbReference>
<evidence type="ECO:0000256" key="5">
    <source>
        <dbReference type="ARBA" id="ARBA00022840"/>
    </source>
</evidence>
<dbReference type="Gene3D" id="1.10.1160.10">
    <property type="entry name" value="Glutamyl-trna Synthetase, Domain 2"/>
    <property type="match status" value="1"/>
</dbReference>
<feature type="domain" description="Aminoacyl-tRNA synthetase class I anticodon-binding" evidence="10">
    <location>
        <begin position="312"/>
        <end position="444"/>
    </location>
</feature>
<comment type="subunit">
    <text evidence="8">Monomer.</text>
</comment>
<dbReference type="Gene3D" id="3.90.800.10">
    <property type="entry name" value="Glutamyl-tRNA Synthetase, Domain 3"/>
    <property type="match status" value="1"/>
</dbReference>
<keyword evidence="1 8" id="KW-0436">Ligase</keyword>
<dbReference type="PRINTS" id="PR00987">
    <property type="entry name" value="TRNASYNTHGLU"/>
</dbReference>
<dbReference type="InterPro" id="IPR004527">
    <property type="entry name" value="Glu-tRNA-ligase_bac/mito"/>
</dbReference>
<keyword evidence="3 8" id="KW-0547">Nucleotide-binding</keyword>
<evidence type="ECO:0000256" key="1">
    <source>
        <dbReference type="ARBA" id="ARBA00022598"/>
    </source>
</evidence>
<dbReference type="GO" id="GO:0005829">
    <property type="term" value="C:cytosol"/>
    <property type="evidence" value="ECO:0007669"/>
    <property type="project" value="TreeGrafter"/>
</dbReference>
<reference evidence="11 12" key="1">
    <citation type="journal article" date="2015" name="Nature">
        <title>rRNA introns, odd ribosomes, and small enigmatic genomes across a large radiation of phyla.</title>
        <authorList>
            <person name="Brown C.T."/>
            <person name="Hug L.A."/>
            <person name="Thomas B.C."/>
            <person name="Sharon I."/>
            <person name="Castelle C.J."/>
            <person name="Singh A."/>
            <person name="Wilkins M.J."/>
            <person name="Williams K.H."/>
            <person name="Banfield J.F."/>
        </authorList>
    </citation>
    <scope>NUCLEOTIDE SEQUENCE [LARGE SCALE GENOMIC DNA]</scope>
</reference>
<keyword evidence="6 8" id="KW-0648">Protein biosynthesis</keyword>
<dbReference type="InterPro" id="IPR049940">
    <property type="entry name" value="GluQ/Sye"/>
</dbReference>
<feature type="short sequence motif" description="'HIGH' region" evidence="8">
    <location>
        <begin position="11"/>
        <end position="21"/>
    </location>
</feature>
<comment type="similarity">
    <text evidence="8">Belongs to the class-I aminoacyl-tRNA synthetase family. Glutamate--tRNA ligase type 1 subfamily.</text>
</comment>
<organism evidence="11 12">
    <name type="scientific">Candidatus Kaiserbacteria bacterium GW2011_GWC2_52_8b</name>
    <dbReference type="NCBI Taxonomy" id="1618676"/>
    <lineage>
        <taxon>Bacteria</taxon>
        <taxon>Candidatus Kaiseribacteriota</taxon>
    </lineage>
</organism>
<dbReference type="AlphaFoldDB" id="A0A0G1XJ24"/>
<evidence type="ECO:0000259" key="10">
    <source>
        <dbReference type="Pfam" id="PF19269"/>
    </source>
</evidence>
<dbReference type="Proteomes" id="UP000034445">
    <property type="component" value="Unassembled WGS sequence"/>
</dbReference>
<sequence>MIRKVRVRYPPSPTGFCHVGTARMALLNFLFAKKHGGAIVFRVEDTDKERGKEEYEDDIVASFKWLGLSWDEFYRQSERTEVYRGAIKKLIDAGKAYVSEEESKKEPGEKVRVVRLRNPGTRITFVDIIRGEISFDTTELGDFTIARSLEAPLYHLSVVVDDEAMGITHIIRGEDHISNTPRQILIQEALGYSRPQYAHYPLHLGADRSKLSKRKGDVAIRDYRAKGYLPEALRNYLAILGWTPPSGREILTLDEMTAEFDLTDVHKSGAVFDIEKLRWFNREYLLRLSEDTFQKESMTKLQEALTARDVEWDEKIASSLAPILRERISTWGDIHTLVGEGEFDYFFTNPHIDPTLVPGKNSDVETATKHLTKVKDVLSALSVKEFANAEGIKTSVWEYATKEGRGAVLWPLRYALTGRERSPDPFIVAAVIGREAVLERIDMAKEALRKP</sequence>
<evidence type="ECO:0000256" key="4">
    <source>
        <dbReference type="ARBA" id="ARBA00022833"/>
    </source>
</evidence>
<dbReference type="Gene3D" id="3.40.50.620">
    <property type="entry name" value="HUPs"/>
    <property type="match status" value="2"/>
</dbReference>
<dbReference type="Gene3D" id="1.10.10.350">
    <property type="match status" value="1"/>
</dbReference>
<dbReference type="EC" id="6.1.1.17" evidence="8"/>
<dbReference type="InterPro" id="IPR008925">
    <property type="entry name" value="aa_tRNA-synth_I_cd-bd_sf"/>
</dbReference>
<dbReference type="SUPFAM" id="SSF52374">
    <property type="entry name" value="Nucleotidylyl transferase"/>
    <property type="match status" value="1"/>
</dbReference>
<proteinExistence type="inferred from homology"/>
<dbReference type="GO" id="GO:0005524">
    <property type="term" value="F:ATP binding"/>
    <property type="evidence" value="ECO:0007669"/>
    <property type="project" value="UniProtKB-UniRule"/>
</dbReference>
<dbReference type="InterPro" id="IPR045462">
    <property type="entry name" value="aa-tRNA-synth_I_cd-bd"/>
</dbReference>
<dbReference type="Pfam" id="PF19269">
    <property type="entry name" value="Anticodon_2"/>
    <property type="match status" value="1"/>
</dbReference>
<keyword evidence="4" id="KW-0862">Zinc</keyword>
<feature type="domain" description="Glutamyl/glutaminyl-tRNA synthetase class Ib catalytic" evidence="9">
    <location>
        <begin position="100"/>
        <end position="279"/>
    </location>
</feature>
<feature type="binding site" evidence="8">
    <location>
        <position position="213"/>
    </location>
    <ligand>
        <name>ATP</name>
        <dbReference type="ChEBI" id="CHEBI:30616"/>
    </ligand>
</feature>
<dbReference type="EMBL" id="LCRF01000027">
    <property type="protein sequence ID" value="KKW30961.1"/>
    <property type="molecule type" value="Genomic_DNA"/>
</dbReference>
<dbReference type="InterPro" id="IPR020061">
    <property type="entry name" value="Glu_tRNA_lig_a-bdl"/>
</dbReference>
<dbReference type="InterPro" id="IPR020751">
    <property type="entry name" value="aa-tRNA-synth_I_codon-bd_sub2"/>
</dbReference>
<dbReference type="InterPro" id="IPR020058">
    <property type="entry name" value="Glu/Gln-tRNA-synth_Ib_cat-dom"/>
</dbReference>
<evidence type="ECO:0000313" key="12">
    <source>
        <dbReference type="Proteomes" id="UP000034445"/>
    </source>
</evidence>
<dbReference type="PANTHER" id="PTHR43311">
    <property type="entry name" value="GLUTAMATE--TRNA LIGASE"/>
    <property type="match status" value="1"/>
</dbReference>
<dbReference type="CDD" id="cd00808">
    <property type="entry name" value="GluRS_core"/>
    <property type="match status" value="1"/>
</dbReference>
<dbReference type="PANTHER" id="PTHR43311:SF1">
    <property type="entry name" value="GLUTAMYL-Q TRNA(ASP) SYNTHETASE"/>
    <property type="match status" value="1"/>
</dbReference>
<dbReference type="GO" id="GO:0000049">
    <property type="term" value="F:tRNA binding"/>
    <property type="evidence" value="ECO:0007669"/>
    <property type="project" value="InterPro"/>
</dbReference>